<dbReference type="NCBIfam" id="TIGR02523">
    <property type="entry name" value="type_IV_pilV"/>
    <property type="match status" value="1"/>
</dbReference>
<feature type="transmembrane region" description="Helical" evidence="1">
    <location>
        <begin position="12"/>
        <end position="32"/>
    </location>
</feature>
<keyword evidence="1" id="KW-0812">Transmembrane</keyword>
<reference evidence="4" key="1">
    <citation type="submission" date="2016-10" db="EMBL/GenBank/DDBJ databases">
        <authorList>
            <person name="Varghese N."/>
            <person name="Submissions S."/>
        </authorList>
    </citation>
    <scope>NUCLEOTIDE SEQUENCE [LARGE SCALE GENOMIC DNA]</scope>
    <source>
        <strain evidence="4">ANC 5109</strain>
    </source>
</reference>
<keyword evidence="1" id="KW-1133">Transmembrane helix</keyword>
<evidence type="ECO:0000256" key="1">
    <source>
        <dbReference type="SAM" id="Phobius"/>
    </source>
</evidence>
<evidence type="ECO:0000259" key="2">
    <source>
        <dbReference type="Pfam" id="PF22150"/>
    </source>
</evidence>
<dbReference type="Pfam" id="PF07963">
    <property type="entry name" value="N_methyl"/>
    <property type="match status" value="1"/>
</dbReference>
<dbReference type="STRING" id="595670.SAMN05421643_10886"/>
<dbReference type="EMBL" id="FNPK01000008">
    <property type="protein sequence ID" value="SDY35888.1"/>
    <property type="molecule type" value="Genomic_DNA"/>
</dbReference>
<dbReference type="InterPro" id="IPR054402">
    <property type="entry name" value="Tt1218-like_dom"/>
</dbReference>
<dbReference type="RefSeq" id="WP_171259170.1">
    <property type="nucleotide sequence ID" value="NZ_FNPK01000008.1"/>
</dbReference>
<keyword evidence="4" id="KW-1185">Reference proteome</keyword>
<evidence type="ECO:0000313" key="4">
    <source>
        <dbReference type="Proteomes" id="UP000199035"/>
    </source>
</evidence>
<dbReference type="NCBIfam" id="TIGR02532">
    <property type="entry name" value="IV_pilin_GFxxxE"/>
    <property type="match status" value="1"/>
</dbReference>
<evidence type="ECO:0000313" key="3">
    <source>
        <dbReference type="EMBL" id="SDY35888.1"/>
    </source>
</evidence>
<gene>
    <name evidence="3" type="ORF">SAMN05421643_10886</name>
</gene>
<organism evidence="3 4">
    <name type="scientific">Acinetobacter kyonggiensis</name>
    <dbReference type="NCBI Taxonomy" id="595670"/>
    <lineage>
        <taxon>Bacteria</taxon>
        <taxon>Pseudomonadati</taxon>
        <taxon>Pseudomonadota</taxon>
        <taxon>Gammaproteobacteria</taxon>
        <taxon>Moraxellales</taxon>
        <taxon>Moraxellaceae</taxon>
        <taxon>Acinetobacter</taxon>
    </lineage>
</organism>
<name>A0A1H3J8Z3_9GAMM</name>
<dbReference type="InterPro" id="IPR012902">
    <property type="entry name" value="N_methyl_site"/>
</dbReference>
<dbReference type="AlphaFoldDB" id="A0A1H3J8Z3"/>
<dbReference type="Proteomes" id="UP000199035">
    <property type="component" value="Unassembled WGS sequence"/>
</dbReference>
<keyword evidence="1" id="KW-0472">Membrane</keyword>
<dbReference type="InterPro" id="IPR013362">
    <property type="entry name" value="Pilus_4_PilV"/>
</dbReference>
<accession>A0A1H3J8Z3</accession>
<dbReference type="Pfam" id="PF22150">
    <property type="entry name" value="Tt1218-like"/>
    <property type="match status" value="1"/>
</dbReference>
<sequence length="169" mass="17963">MISISRQKGVGLMEVLVAMFILAIAILGYAALQVKATAATDEAMKRSDALIILNGLAEKIRLNPTGEYKATIPTILPNCSSGCNANNQALYDLKQYSAVAETKGITLGIIDCLNTSASQKRLCLIAAWNDTEAISNAKASSEAEEPKNACIKTDGKYVGDSNCLVLEAY</sequence>
<proteinExistence type="predicted"/>
<feature type="domain" description="Type IV pilin Tt1218-like" evidence="2">
    <location>
        <begin position="31"/>
        <end position="89"/>
    </location>
</feature>
<protein>
    <submittedName>
        <fullName evidence="3">Type IV pilus assembly protein PilV</fullName>
    </submittedName>
</protein>